<geneLocation type="plasmid" evidence="9">
    <name>prhb30-c10_3</name>
</geneLocation>
<dbReference type="GO" id="GO:0005737">
    <property type="term" value="C:cytoplasm"/>
    <property type="evidence" value="ECO:0007669"/>
    <property type="project" value="UniProtKB-SubCell"/>
</dbReference>
<evidence type="ECO:0000256" key="1">
    <source>
        <dbReference type="ARBA" id="ARBA00004496"/>
    </source>
</evidence>
<gene>
    <name evidence="8" type="ORF">HVY77_27115</name>
</gene>
<dbReference type="GO" id="GO:0003677">
    <property type="term" value="F:DNA binding"/>
    <property type="evidence" value="ECO:0007669"/>
    <property type="project" value="UniProtKB-KW"/>
</dbReference>
<evidence type="ECO:0000313" key="8">
    <source>
        <dbReference type="EMBL" id="QMF70496.1"/>
    </source>
</evidence>
<evidence type="ECO:0000256" key="2">
    <source>
        <dbReference type="ARBA" id="ARBA00007183"/>
    </source>
</evidence>
<keyword evidence="4" id="KW-0963">Cytoplasm</keyword>
<evidence type="ECO:0000313" key="9">
    <source>
        <dbReference type="Proteomes" id="UP000512322"/>
    </source>
</evidence>
<evidence type="ECO:0000256" key="6">
    <source>
        <dbReference type="ARBA" id="ARBA00023125"/>
    </source>
</evidence>
<dbReference type="RefSeq" id="WP_001114348.1">
    <property type="nucleotide sequence ID" value="NZ_BFZB01000006.1"/>
</dbReference>
<reference evidence="8 9" key="1">
    <citation type="submission" date="2020-06" db="EMBL/GenBank/DDBJ databases">
        <title>REHAB project genomes.</title>
        <authorList>
            <person name="Shaw L.P."/>
        </authorList>
    </citation>
    <scope>NUCLEOTIDE SEQUENCE [LARGE SCALE GENOMIC DNA]</scope>
    <source>
        <strain evidence="8 9">RHB30-C10</strain>
        <plasmid evidence="9">prhb30-c10_3</plasmid>
    </source>
</reference>
<organism evidence="8 9">
    <name type="scientific">Escherichia coli</name>
    <dbReference type="NCBI Taxonomy" id="562"/>
    <lineage>
        <taxon>Bacteria</taxon>
        <taxon>Pseudomonadati</taxon>
        <taxon>Pseudomonadota</taxon>
        <taxon>Gammaproteobacteria</taxon>
        <taxon>Enterobacterales</taxon>
        <taxon>Enterobacteriaceae</taxon>
        <taxon>Escherichia</taxon>
    </lineage>
</organism>
<dbReference type="Proteomes" id="UP000512322">
    <property type="component" value="Plasmid pRHB30-C10_3"/>
</dbReference>
<name>A0A2Y8H278_ECOLX</name>
<dbReference type="InterPro" id="IPR008876">
    <property type="entry name" value="TraY"/>
</dbReference>
<evidence type="ECO:0000256" key="5">
    <source>
        <dbReference type="ARBA" id="ARBA00022971"/>
    </source>
</evidence>
<evidence type="ECO:0000256" key="4">
    <source>
        <dbReference type="ARBA" id="ARBA00022490"/>
    </source>
</evidence>
<comment type="subunit">
    <text evidence="7">Part of the relaxosome, a complex composed of plasmid encoded TraI, TraM, TraY and host-encoded IHF bound to the F plasmid origin of transfer (oriT). Interacts with TraM, probably through its C-terminus.</text>
</comment>
<dbReference type="EMBL" id="CP057295">
    <property type="protein sequence ID" value="QMF70496.1"/>
    <property type="molecule type" value="Genomic_DNA"/>
</dbReference>
<keyword evidence="5" id="KW-0184">Conjugation</keyword>
<protein>
    <recommendedName>
        <fullName evidence="3">Relaxosome protein TraY</fullName>
    </recommendedName>
</protein>
<proteinExistence type="inferred from homology"/>
<evidence type="ECO:0000256" key="7">
    <source>
        <dbReference type="ARBA" id="ARBA00026087"/>
    </source>
</evidence>
<dbReference type="AlphaFoldDB" id="A0A2Y8H278"/>
<evidence type="ECO:0000256" key="3">
    <source>
        <dbReference type="ARBA" id="ARBA00020541"/>
    </source>
</evidence>
<keyword evidence="8" id="KW-0614">Plasmid</keyword>
<accession>A0A2Y8H278</accession>
<dbReference type="Pfam" id="PF05509">
    <property type="entry name" value="TraY"/>
    <property type="match status" value="1"/>
</dbReference>
<keyword evidence="6" id="KW-0238">DNA-binding</keyword>
<sequence>MPEKSLPEKKIVSVTVLLDSESNKKLIAAAKLSGHSKGVEAGLRLTHHLNTVPELGENSYWEILLPEDK</sequence>
<comment type="subcellular location">
    <subcellularLocation>
        <location evidence="1">Cytoplasm</location>
    </subcellularLocation>
</comment>
<comment type="similarity">
    <text evidence="2">Belongs to the TraY family.</text>
</comment>